<dbReference type="InterPro" id="IPR021144">
    <property type="entry name" value="UPF0597"/>
</dbReference>
<dbReference type="HAMAP" id="MF_01845">
    <property type="entry name" value="UPF0597"/>
    <property type="match status" value="1"/>
</dbReference>
<evidence type="ECO:0000256" key="1">
    <source>
        <dbReference type="HAMAP-Rule" id="MF_01845"/>
    </source>
</evidence>
<organism evidence="3 4">
    <name type="scientific">Brachyspira murdochii</name>
    <dbReference type="NCBI Taxonomy" id="84378"/>
    <lineage>
        <taxon>Bacteria</taxon>
        <taxon>Pseudomonadati</taxon>
        <taxon>Spirochaetota</taxon>
        <taxon>Spirochaetia</taxon>
        <taxon>Brachyspirales</taxon>
        <taxon>Brachyspiraceae</taxon>
        <taxon>Brachyspira</taxon>
    </lineage>
</organism>
<protein>
    <recommendedName>
        <fullName evidence="1">UPF0597 protein DJ52_10685</fullName>
    </recommendedName>
</protein>
<dbReference type="EMBL" id="JJMJ01000171">
    <property type="protein sequence ID" value="PPS21468.1"/>
    <property type="molecule type" value="Genomic_DNA"/>
</dbReference>
<dbReference type="PIRSF" id="PIRSF006054">
    <property type="entry name" value="UCP006054"/>
    <property type="match status" value="1"/>
</dbReference>
<dbReference type="Pfam" id="PF03313">
    <property type="entry name" value="SDH_alpha"/>
    <property type="match status" value="1"/>
</dbReference>
<accession>A0ABX5B497</accession>
<dbReference type="PANTHER" id="PTHR30501:SF2">
    <property type="entry name" value="UPF0597 PROTEIN YHAM"/>
    <property type="match status" value="1"/>
</dbReference>
<feature type="domain" description="Serine dehydratase-like alpha subunit" evidence="2">
    <location>
        <begin position="85"/>
        <end position="431"/>
    </location>
</feature>
<reference evidence="3 4" key="1">
    <citation type="submission" date="2014-04" db="EMBL/GenBank/DDBJ databases">
        <title>Whole genome sequence of 'Brachyspira hampsonii' D13-03603F2.</title>
        <authorList>
            <person name="Patterson A.H."/>
            <person name="Chaban B."/>
            <person name="Fernando C."/>
            <person name="Harding J.C."/>
            <person name="Hill J.E."/>
        </authorList>
    </citation>
    <scope>NUCLEOTIDE SEQUENCE [LARGE SCALE GENOMIC DNA]</scope>
    <source>
        <strain evidence="3 4">D13-03603F2</strain>
    </source>
</reference>
<dbReference type="InterPro" id="IPR005130">
    <property type="entry name" value="Ser_deHydtase-like_asu"/>
</dbReference>
<evidence type="ECO:0000313" key="4">
    <source>
        <dbReference type="Proteomes" id="UP000238924"/>
    </source>
</evidence>
<comment type="caution">
    <text evidence="3">The sequence shown here is derived from an EMBL/GenBank/DDBJ whole genome shotgun (WGS) entry which is preliminary data.</text>
</comment>
<comment type="similarity">
    <text evidence="1">Belongs to the UPF0597 family.</text>
</comment>
<evidence type="ECO:0000313" key="3">
    <source>
        <dbReference type="EMBL" id="PPS21468.1"/>
    </source>
</evidence>
<evidence type="ECO:0000259" key="2">
    <source>
        <dbReference type="Pfam" id="PF03313"/>
    </source>
</evidence>
<name>A0ABX5B497_9SPIR</name>
<proteinExistence type="inferred from homology"/>
<sequence length="438" mass="47750">MNEKLNRLTSLIKYDMKPALGVTEPAAIAFAVSKARSYTKGDIESAEIVLNSGIYKNAFTCGIPNSNEFGNLFAAALGLVAGNYEKGLEALEDVKDEDNDKAKKLIDENKIKIVLGDMSSNIYIKASVKTKTDTSEVIIKDYHTNIVSIKVNDDIIFNKELNKKEDDEKQKTENKSENISSKEILDYTVNDILEYINNVSIEDISFIMEAHKMNIDLFYLSLESKRTDIAKKLLKMNNDTVFSDDEICTARLLTAGAIEARVLGLNKPAMSITGSGAHGIICTMPLYALFKVNKLSDDILLRSTALSFLITMYIKEHSGRLSAFCGCGIAGGTGAACAVGYLKGADYKEIVHIINNMSAGITGMICDGGNQGCVMKAIVALDAGFRAVELSLSGSYIFPIHGINAETPEDTMRNMGLIASEGMVETEKTIIKIMETKS</sequence>
<keyword evidence="4" id="KW-1185">Reference proteome</keyword>
<dbReference type="RefSeq" id="WP_104618842.1">
    <property type="nucleotide sequence ID" value="NZ_JAWLQH010000003.1"/>
</dbReference>
<dbReference type="Proteomes" id="UP000238924">
    <property type="component" value="Unassembled WGS sequence"/>
</dbReference>
<dbReference type="PANTHER" id="PTHR30501">
    <property type="entry name" value="UPF0597 PROTEIN YHAM"/>
    <property type="match status" value="1"/>
</dbReference>
<gene>
    <name evidence="3" type="ORF">DJ52_10685</name>
</gene>